<evidence type="ECO:0000313" key="4">
    <source>
        <dbReference type="EMBL" id="GAA2439811.1"/>
    </source>
</evidence>
<keyword evidence="2" id="KW-0012">Acyltransferase</keyword>
<keyword evidence="5" id="KW-1185">Reference proteome</keyword>
<dbReference type="EMBL" id="BAAASZ010000018">
    <property type="protein sequence ID" value="GAA2439811.1"/>
    <property type="molecule type" value="Genomic_DNA"/>
</dbReference>
<dbReference type="CDD" id="cd04301">
    <property type="entry name" value="NAT_SF"/>
    <property type="match status" value="1"/>
</dbReference>
<dbReference type="RefSeq" id="WP_344322229.1">
    <property type="nucleotide sequence ID" value="NZ_BAAASZ010000018.1"/>
</dbReference>
<dbReference type="Pfam" id="PF00583">
    <property type="entry name" value="Acetyltransf_1"/>
    <property type="match status" value="1"/>
</dbReference>
<dbReference type="PANTHER" id="PTHR43877">
    <property type="entry name" value="AMINOALKYLPHOSPHONATE N-ACETYLTRANSFERASE-RELATED-RELATED"/>
    <property type="match status" value="1"/>
</dbReference>
<feature type="domain" description="N-acetyltransferase" evidence="3">
    <location>
        <begin position="1"/>
        <end position="138"/>
    </location>
</feature>
<sequence length="138" mass="15356">MEIRRITRVEAVQDAGHLFDMSPLPEEIGKFLADERHHLLIAYVDGVPAGMVTGVEMTHPDKGTEMFLYELGVDESFRGHGIGRALASALADLARERNCYGMWVITDEDNAAARATYHRAGGVPEEKHVVFVWTFDQG</sequence>
<dbReference type="InterPro" id="IPR016181">
    <property type="entry name" value="Acyl_CoA_acyltransferase"/>
</dbReference>
<dbReference type="SUPFAM" id="SSF55729">
    <property type="entry name" value="Acyl-CoA N-acyltransferases (Nat)"/>
    <property type="match status" value="1"/>
</dbReference>
<dbReference type="InterPro" id="IPR050832">
    <property type="entry name" value="Bact_Acetyltransf"/>
</dbReference>
<dbReference type="PROSITE" id="PS51186">
    <property type="entry name" value="GNAT"/>
    <property type="match status" value="1"/>
</dbReference>
<accession>A0ABN3JT65</accession>
<reference evidence="4 5" key="1">
    <citation type="journal article" date="2019" name="Int. J. Syst. Evol. Microbiol.">
        <title>The Global Catalogue of Microorganisms (GCM) 10K type strain sequencing project: providing services to taxonomists for standard genome sequencing and annotation.</title>
        <authorList>
            <consortium name="The Broad Institute Genomics Platform"/>
            <consortium name="The Broad Institute Genome Sequencing Center for Infectious Disease"/>
            <person name="Wu L."/>
            <person name="Ma J."/>
        </authorList>
    </citation>
    <scope>NUCLEOTIDE SEQUENCE [LARGE SCALE GENOMIC DNA]</scope>
    <source>
        <strain evidence="4 5">JCM 6305</strain>
    </source>
</reference>
<evidence type="ECO:0000259" key="3">
    <source>
        <dbReference type="PROSITE" id="PS51186"/>
    </source>
</evidence>
<protein>
    <submittedName>
        <fullName evidence="4">GNAT family N-acetyltransferase</fullName>
    </submittedName>
</protein>
<dbReference type="InterPro" id="IPR000182">
    <property type="entry name" value="GNAT_dom"/>
</dbReference>
<comment type="caution">
    <text evidence="4">The sequence shown here is derived from an EMBL/GenBank/DDBJ whole genome shotgun (WGS) entry which is preliminary data.</text>
</comment>
<name>A0ABN3JT65_9ACTN</name>
<evidence type="ECO:0000313" key="5">
    <source>
        <dbReference type="Proteomes" id="UP001501638"/>
    </source>
</evidence>
<organism evidence="4 5">
    <name type="scientific">Streptomyces macrosporus</name>
    <dbReference type="NCBI Taxonomy" id="44032"/>
    <lineage>
        <taxon>Bacteria</taxon>
        <taxon>Bacillati</taxon>
        <taxon>Actinomycetota</taxon>
        <taxon>Actinomycetes</taxon>
        <taxon>Kitasatosporales</taxon>
        <taxon>Streptomycetaceae</taxon>
        <taxon>Streptomyces</taxon>
    </lineage>
</organism>
<keyword evidence="1" id="KW-0808">Transferase</keyword>
<gene>
    <name evidence="4" type="ORF">GCM10010405_23960</name>
</gene>
<proteinExistence type="predicted"/>
<evidence type="ECO:0000256" key="1">
    <source>
        <dbReference type="ARBA" id="ARBA00022679"/>
    </source>
</evidence>
<dbReference type="Proteomes" id="UP001501638">
    <property type="component" value="Unassembled WGS sequence"/>
</dbReference>
<dbReference type="Gene3D" id="3.40.630.30">
    <property type="match status" value="1"/>
</dbReference>
<evidence type="ECO:0000256" key="2">
    <source>
        <dbReference type="ARBA" id="ARBA00023315"/>
    </source>
</evidence>